<dbReference type="InterPro" id="IPR052183">
    <property type="entry name" value="IS_Transposase"/>
</dbReference>
<dbReference type="Proteomes" id="UP000290637">
    <property type="component" value="Chromosome"/>
</dbReference>
<dbReference type="PANTHER" id="PTHR35528">
    <property type="entry name" value="BLL1675 PROTEIN"/>
    <property type="match status" value="1"/>
</dbReference>
<dbReference type="AlphaFoldDB" id="A0A4P6L7R4"/>
<dbReference type="EMBL" id="CP035913">
    <property type="protein sequence ID" value="QBE67554.1"/>
    <property type="molecule type" value="Genomic_DNA"/>
</dbReference>
<evidence type="ECO:0000259" key="1">
    <source>
        <dbReference type="Pfam" id="PF13610"/>
    </source>
</evidence>
<gene>
    <name evidence="2" type="ORF">EWM63_28065</name>
</gene>
<keyword evidence="3" id="KW-1185">Reference proteome</keyword>
<dbReference type="OrthoDB" id="4315389at2"/>
<name>A0A4P6L7R4_9BURK</name>
<accession>A0A4P6L7R4</accession>
<organism evidence="2 3">
    <name type="scientific">Pseudoduganella lutea</name>
    <dbReference type="NCBI Taxonomy" id="321985"/>
    <lineage>
        <taxon>Bacteria</taxon>
        <taxon>Pseudomonadati</taxon>
        <taxon>Pseudomonadota</taxon>
        <taxon>Betaproteobacteria</taxon>
        <taxon>Burkholderiales</taxon>
        <taxon>Oxalobacteraceae</taxon>
        <taxon>Telluria group</taxon>
        <taxon>Pseudoduganella</taxon>
    </lineage>
</organism>
<evidence type="ECO:0000313" key="3">
    <source>
        <dbReference type="Proteomes" id="UP000290637"/>
    </source>
</evidence>
<evidence type="ECO:0000313" key="2">
    <source>
        <dbReference type="EMBL" id="QBE67554.1"/>
    </source>
</evidence>
<protein>
    <submittedName>
        <fullName evidence="2">DDE domain-containing protein</fullName>
    </submittedName>
</protein>
<dbReference type="Pfam" id="PF13610">
    <property type="entry name" value="DDE_Tnp_IS240"/>
    <property type="match status" value="1"/>
</dbReference>
<sequence length="89" mass="10249">MDETYIRIRGQCAYLYRAIAAAGKTIDFRLSPRRNVGSAKKFFRKAVRLLGRALKTITLDSYAAWHEAVRELQQQGTHCEPTKLRSSKY</sequence>
<proteinExistence type="predicted"/>
<reference evidence="2 3" key="1">
    <citation type="submission" date="2019-02" db="EMBL/GenBank/DDBJ databases">
        <title>Draft Genome Sequences of Six Type Strains of the Genus Massilia.</title>
        <authorList>
            <person name="Miess H."/>
            <person name="Frediansyhah A."/>
            <person name="Gross H."/>
        </authorList>
    </citation>
    <scope>NUCLEOTIDE SEQUENCE [LARGE SCALE GENOMIC DNA]</scope>
    <source>
        <strain evidence="2 3">DSM 17473</strain>
    </source>
</reference>
<dbReference type="InterPro" id="IPR032874">
    <property type="entry name" value="DDE_dom"/>
</dbReference>
<feature type="domain" description="DDE" evidence="1">
    <location>
        <begin position="1"/>
        <end position="81"/>
    </location>
</feature>
<dbReference type="PANTHER" id="PTHR35528:SF3">
    <property type="entry name" value="BLL1675 PROTEIN"/>
    <property type="match status" value="1"/>
</dbReference>
<dbReference type="KEGG" id="plue:EWM63_28065"/>